<dbReference type="Pfam" id="PF09458">
    <property type="entry name" value="H_lectin"/>
    <property type="match status" value="1"/>
</dbReference>
<dbReference type="InterPro" id="IPR019019">
    <property type="entry name" value="H-type_lectin_domain"/>
</dbReference>
<keyword evidence="3" id="KW-1185">Reference proteome</keyword>
<dbReference type="SUPFAM" id="SSF141086">
    <property type="entry name" value="Agglutinin HPA-like"/>
    <property type="match status" value="1"/>
</dbReference>
<dbReference type="RefSeq" id="WP_224033614.1">
    <property type="nucleotide sequence ID" value="NZ_AP024849.1"/>
</dbReference>
<dbReference type="Gene3D" id="2.60.40.2080">
    <property type="match status" value="1"/>
</dbReference>
<evidence type="ECO:0000313" key="2">
    <source>
        <dbReference type="EMBL" id="BCZ47254.1"/>
    </source>
</evidence>
<name>A0ABN6IYQ6_9CLOT</name>
<feature type="domain" description="H-type lectin" evidence="1">
    <location>
        <begin position="30"/>
        <end position="95"/>
    </location>
</feature>
<protein>
    <recommendedName>
        <fullName evidence="1">H-type lectin domain-containing protein</fullName>
    </recommendedName>
</protein>
<dbReference type="Proteomes" id="UP000824633">
    <property type="component" value="Chromosome"/>
</dbReference>
<evidence type="ECO:0000259" key="1">
    <source>
        <dbReference type="Pfam" id="PF09458"/>
    </source>
</evidence>
<proteinExistence type="predicted"/>
<dbReference type="InterPro" id="IPR037221">
    <property type="entry name" value="H-type_lectin_dom_sf"/>
</dbReference>
<evidence type="ECO:0000313" key="3">
    <source>
        <dbReference type="Proteomes" id="UP000824633"/>
    </source>
</evidence>
<organism evidence="2 3">
    <name type="scientific">Clostridium gelidum</name>
    <dbReference type="NCBI Taxonomy" id="704125"/>
    <lineage>
        <taxon>Bacteria</taxon>
        <taxon>Bacillati</taxon>
        <taxon>Bacillota</taxon>
        <taxon>Clostridia</taxon>
        <taxon>Eubacteriales</taxon>
        <taxon>Clostridiaceae</taxon>
        <taxon>Clostridium</taxon>
    </lineage>
</organism>
<dbReference type="EMBL" id="AP024849">
    <property type="protein sequence ID" value="BCZ47254.1"/>
    <property type="molecule type" value="Genomic_DNA"/>
</dbReference>
<gene>
    <name evidence="2" type="ORF">psyc5s11_33210</name>
</gene>
<reference evidence="3" key="1">
    <citation type="submission" date="2021-07" db="EMBL/GenBank/DDBJ databases">
        <title>Complete genome sequencing of a Clostridium isolate.</title>
        <authorList>
            <person name="Ueki A."/>
            <person name="Tonouchi A."/>
        </authorList>
    </citation>
    <scope>NUCLEOTIDE SEQUENCE [LARGE SCALE GENOMIC DNA]</scope>
    <source>
        <strain evidence="3">C5S11</strain>
    </source>
</reference>
<sequence length="98" mass="11082">MIRSGSVAFNPGIPGYHLNNGDGTLRAVEQYVKFKKEFTEVPEVVAGIREVQATITPTLYYRIYVHSITKSGFVLRAETWDRSKIDGIVADWLAYDNE</sequence>
<accession>A0ABN6IYQ6</accession>